<evidence type="ECO:0000313" key="3">
    <source>
        <dbReference type="Proteomes" id="UP000749646"/>
    </source>
</evidence>
<organism evidence="2 3">
    <name type="scientific">Modicella reniformis</name>
    <dbReference type="NCBI Taxonomy" id="1440133"/>
    <lineage>
        <taxon>Eukaryota</taxon>
        <taxon>Fungi</taxon>
        <taxon>Fungi incertae sedis</taxon>
        <taxon>Mucoromycota</taxon>
        <taxon>Mortierellomycotina</taxon>
        <taxon>Mortierellomycetes</taxon>
        <taxon>Mortierellales</taxon>
        <taxon>Mortierellaceae</taxon>
        <taxon>Modicella</taxon>
    </lineage>
</organism>
<proteinExistence type="predicted"/>
<sequence length="127" mass="14744">MTSNSNNKKSSSTRRFSLIRLFNNNNSNRNSMLPAPYRHSMDPSSMNSMETDMMCERRKSIATMTESPFRSMSLDFRPSAIRPVVQNKKAPRTEMNEKMRQFDELLQTRCSGTIRISLTPILLQEPY</sequence>
<gene>
    <name evidence="2" type="ORF">BGZ65_000053</name>
</gene>
<evidence type="ECO:0000256" key="1">
    <source>
        <dbReference type="SAM" id="MobiDB-lite"/>
    </source>
</evidence>
<dbReference type="OrthoDB" id="2392478at2759"/>
<feature type="region of interest" description="Disordered" evidence="1">
    <location>
        <begin position="24"/>
        <end position="48"/>
    </location>
</feature>
<accession>A0A9P6IQ17</accession>
<dbReference type="AlphaFoldDB" id="A0A9P6IQ17"/>
<dbReference type="Proteomes" id="UP000749646">
    <property type="component" value="Unassembled WGS sequence"/>
</dbReference>
<comment type="caution">
    <text evidence="2">The sequence shown here is derived from an EMBL/GenBank/DDBJ whole genome shotgun (WGS) entry which is preliminary data.</text>
</comment>
<keyword evidence="3" id="KW-1185">Reference proteome</keyword>
<reference evidence="2" key="1">
    <citation type="journal article" date="2020" name="Fungal Divers.">
        <title>Resolving the Mortierellaceae phylogeny through synthesis of multi-gene phylogenetics and phylogenomics.</title>
        <authorList>
            <person name="Vandepol N."/>
            <person name="Liber J."/>
            <person name="Desiro A."/>
            <person name="Na H."/>
            <person name="Kennedy M."/>
            <person name="Barry K."/>
            <person name="Grigoriev I.V."/>
            <person name="Miller A.N."/>
            <person name="O'Donnell K."/>
            <person name="Stajich J.E."/>
            <person name="Bonito G."/>
        </authorList>
    </citation>
    <scope>NUCLEOTIDE SEQUENCE</scope>
    <source>
        <strain evidence="2">MES-2147</strain>
    </source>
</reference>
<dbReference type="EMBL" id="JAAAHW010009610">
    <property type="protein sequence ID" value="KAF9938335.1"/>
    <property type="molecule type" value="Genomic_DNA"/>
</dbReference>
<evidence type="ECO:0000313" key="2">
    <source>
        <dbReference type="EMBL" id="KAF9938335.1"/>
    </source>
</evidence>
<name>A0A9P6IQ17_9FUNG</name>
<protein>
    <submittedName>
        <fullName evidence="2">Uncharacterized protein</fullName>
    </submittedName>
</protein>